<dbReference type="Pfam" id="PF17164">
    <property type="entry name" value="DUF5122"/>
    <property type="match status" value="6"/>
</dbReference>
<dbReference type="EMBL" id="CP061813">
    <property type="protein sequence ID" value="QOD61544.1"/>
    <property type="molecule type" value="Genomic_DNA"/>
</dbReference>
<dbReference type="SUPFAM" id="SSF63829">
    <property type="entry name" value="Calcium-dependent phosphotriesterase"/>
    <property type="match status" value="1"/>
</dbReference>
<dbReference type="GO" id="GO:0035591">
    <property type="term" value="F:signaling adaptor activity"/>
    <property type="evidence" value="ECO:0007669"/>
    <property type="project" value="TreeGrafter"/>
</dbReference>
<feature type="domain" description="Secretion system C-terminal sorting" evidence="5">
    <location>
        <begin position="2379"/>
        <end position="2445"/>
    </location>
</feature>
<keyword evidence="3" id="KW-0677">Repeat</keyword>
<name>A0A7L8AHY8_9FLAO</name>
<dbReference type="InterPro" id="IPR003591">
    <property type="entry name" value="Leu-rich_rpt_typical-subtyp"/>
</dbReference>
<proteinExistence type="predicted"/>
<dbReference type="InterPro" id="IPR013431">
    <property type="entry name" value="Delta_60_rpt"/>
</dbReference>
<evidence type="ECO:0000313" key="6">
    <source>
        <dbReference type="EMBL" id="QOD61544.1"/>
    </source>
</evidence>
<evidence type="ECO:0000256" key="3">
    <source>
        <dbReference type="ARBA" id="ARBA00022737"/>
    </source>
</evidence>
<dbReference type="NCBIfam" id="TIGR02608">
    <property type="entry name" value="delta_60_rpt"/>
    <property type="match status" value="4"/>
</dbReference>
<protein>
    <submittedName>
        <fullName evidence="6">T9SS type A sorting domain-containing protein</fullName>
    </submittedName>
</protein>
<dbReference type="PANTHER" id="PTHR47566:SF1">
    <property type="entry name" value="PROTEIN NUD1"/>
    <property type="match status" value="1"/>
</dbReference>
<accession>A0A7L8AHY8</accession>
<dbReference type="InterPro" id="IPR001611">
    <property type="entry name" value="Leu-rich_rpt"/>
</dbReference>
<feature type="signal peptide" evidence="4">
    <location>
        <begin position="1"/>
        <end position="19"/>
    </location>
</feature>
<dbReference type="InterPro" id="IPR052574">
    <property type="entry name" value="CDIRP"/>
</dbReference>
<evidence type="ECO:0000313" key="7">
    <source>
        <dbReference type="Proteomes" id="UP000516764"/>
    </source>
</evidence>
<dbReference type="Proteomes" id="UP000516764">
    <property type="component" value="Chromosome"/>
</dbReference>
<dbReference type="Gene3D" id="3.80.10.10">
    <property type="entry name" value="Ribonuclease Inhibitor"/>
    <property type="match status" value="7"/>
</dbReference>
<dbReference type="SMART" id="SM00369">
    <property type="entry name" value="LRR_TYP"/>
    <property type="match status" value="7"/>
</dbReference>
<dbReference type="SUPFAM" id="SSF52058">
    <property type="entry name" value="L domain-like"/>
    <property type="match status" value="7"/>
</dbReference>
<keyword evidence="2 4" id="KW-0732">Signal</keyword>
<dbReference type="InterPro" id="IPR032675">
    <property type="entry name" value="LRR_dom_sf"/>
</dbReference>
<dbReference type="Pfam" id="PF18962">
    <property type="entry name" value="Por_Secre_tail"/>
    <property type="match status" value="1"/>
</dbReference>
<evidence type="ECO:0000256" key="2">
    <source>
        <dbReference type="ARBA" id="ARBA00022729"/>
    </source>
</evidence>
<reference evidence="6 7" key="1">
    <citation type="journal article" date="2016" name="Int. J. Syst. Evol. Microbiol.">
        <title>Polaribacter haliotis sp. nov., isolated from the gut of abalone Haliotis discus hannai.</title>
        <authorList>
            <person name="Kim Y.O."/>
            <person name="Park I.S."/>
            <person name="Park S."/>
            <person name="Nam B.H."/>
            <person name="Park J.M."/>
            <person name="Kim D.G."/>
            <person name="Yoon J.H."/>
        </authorList>
    </citation>
    <scope>NUCLEOTIDE SEQUENCE [LARGE SCALE GENOMIC DNA]</scope>
    <source>
        <strain evidence="6 7">KCTC 52418</strain>
    </source>
</reference>
<dbReference type="NCBIfam" id="TIGR04183">
    <property type="entry name" value="Por_Secre_tail"/>
    <property type="match status" value="1"/>
</dbReference>
<dbReference type="PANTHER" id="PTHR47566">
    <property type="match status" value="1"/>
</dbReference>
<sequence>MKTKLLLLGILFISIHFSAQKLPAGSVDNSFTTFGTGFNASVTAIVTQSDGKILIGGHFTTYDGIPRYKIARLNSDGSLDTTFQYTTEVTGDDFSSVSIEAIKIQSDGKILIGFSVLTNSLKAYSYVYRLNTNGTLDSSFNKVTFTGLNNSNSCSVRSIGILPNSNIIFGGDFVKVNDQNRTNVASINSSGSLLSSFNFYPFSLSGIYFSSVNKVKIQSDGKVLVGGRATINTNSDTRGLIRLNSNGSLDNAFNLNTPDTFVTSIAIEAGGKILIGDISKVYRINTDGTVDTNLTSINDRIESIGIDSNDKILIGGRFTKVGGITRNKIARLNSDGSLDFSFNPGTAASEQYRYIYDISIQSDNKILIGGNFTNFNGESKRYIAKLFSKETETVVNIPDTNFEQALIDLGYDTNGLNGNILQKEAEEIKVLVMPAKNISNLSGIDKMPNLESLSVSFNNITEVDLSNNLKINVLRIDNNPLSSLNVSMLPNLLQLSIGGTSTDIVPITSLNIKNNPLLVSLEIEYTAISSIDFTNNLNLKTLKIQHQNLTEIDLLNHNQLRDLYLASNNLKSINLSNNLDLQTIVLDNNDLTEIDINNNLKLEYLAISNNSISTLKTDNNIKIISITADRNILEDIDLSNNINLTNLNLSYNNLTQVNLKNGANTLAKFFQLNANTNLSCVQVDDVAYSNTNWRNINDSSVYSTDCYSKAVVVIPDTNFEQALIDLGFDTNGLNGNILTSEAKVIDTLKISTPINNILLPNVNTKIKDLTGIEKMPNLVYLDAAENELTTIDVSKNTLLEIISIDRNQIATLDVSKNENLKQLYAYNNVLTEVTFGNNTVLERLYIGNNQLVSLDLSSMTNLKRALAENNKLTSMDVSNSPNLEWYTIFGNQVTSVDFSNNSKLTSVWAWDNQITSLVISNLTALESLRISNNKISTIDATANVNLKSFEMDGNGLTNLDLSKNTLLEFIFIGNNPNIGDFDSSIYPNLKKIGIDNIGTSIANFTNAPNLEEIYATNNNIGSINLSNNAKLTRLWLNDNPNLTGLSVANLLVLEEFAANNTKTATMDVTANVDLKILELGNTGLSTIDVTKNTKLERLSLYDNNMTDIDLSQNVLLKKLDINQIKKTGYLDLSQHTLLEDVVVNNTLLASLNLNNGNNVAITRIEIKHNSNLTCVQVDDVTNATNNWTFVDENINFSKDCGGPVVYIPDAKMKAALLADTVINSNGDAEIQVSEAEAITQPLDGVGLGILDLTGVEAFVNITGLNISNNNLTNLNLSKNTKLVSLNVANNQLTNLDISLLTQLENLVASENQLSTIDFSNNLEIASVNIGKNPFTNIDFSVNTKLSYLFINECGLNTLDVTNNTLLTFLGAYNNNLASIDVSKNNLLTYLGVFENKLTSIDVSKNTELITFSIRDNQLTSLDVSKNTKLKQLFFLNNKVASIDVSNNLLIEKIGFENNLIEELDLSKQTNLKDVYASNNKLLKVNLKNGNNININDLNLSNNPNISCVEVDDVTYSTANWNQIDNLSALSLDCYNPPIVNIPDANFEQALIDLGLDTNGLNGNILQSDAETITSIEIGNPEVNTNLPNVNAKISDLTGIESMINLTYLGASKNAISTIDVSKNTKLTFLHLGNNQLTSIDVSKNTDLEFLWVEFNKLSEINVTKLTKLKKIYFSYNSNLSAIDVSQNILLEEFAVSNTNITNVDISKNVNITRVFIADTKINSLDLSNQINLDDLTIVNTDLISIDLSEFTNLKKVQIYFNKLIEKINLNNNSNTNITYIDVSRNAKLNCVQVDDVTYATANFTNIDDASFFSINCYNPAPIVNIPDANMKAALLADPFINTNGDNEIQVSEAEAIDKDIDKGEGLEIADLTGIEAFINITGLNIRNNNLTTVDLSKNTKLTWLSIDKNQLTDLDISALANLEVVYAGENKITNIDVSNNTKLKKLWLNTNEITSLDISNNALLEELQLDWNFGLSNIDFSKNLNLNRIHLWKTAISTLDVTNLLNLERLYVTETNLTSIDLSKNTKLYDIRAGENNISSFDFSKNLDLERIDIVKTNVFELDITKNTKLKRLWASENSLTGVNTTENILLEELILNNNNIINVDINQNKKLNTLLLNNNKIERAFLKNGANTSITNFNIINNEDLKCIAVDDVDFANTNWTSKDATASYNLDCSGEWEVYTTDANLKTTLNAVAGLDGDGDGIITYEEAQAFTGDLDLSGKNITSVAGLEAFTNATSINISGNSITDISSLINANTVVLSSRLTGKKRTLQRNTNNLKVLNVANNLIEEIDISILSDITELNVSNNNLTYLNINNSSNGTLTKFDATGNSKLGCIQVDNVANAIANTNWKKDATANYNTFCAKTLSIDEAFLRNNISIYPNPAISNVQISLSNGLELKSVELYNLVGKRVLKATKEQLDISNLANGIYFVKIISNKGNITKKLIKR</sequence>
<dbReference type="InterPro" id="IPR006626">
    <property type="entry name" value="PbH1"/>
</dbReference>
<dbReference type="RefSeq" id="WP_088353307.1">
    <property type="nucleotide sequence ID" value="NZ_CP061813.1"/>
</dbReference>
<dbReference type="InterPro" id="IPR026444">
    <property type="entry name" value="Secre_tail"/>
</dbReference>
<keyword evidence="1" id="KW-0433">Leucine-rich repeat</keyword>
<feature type="chain" id="PRO_5032701480" evidence="4">
    <location>
        <begin position="20"/>
        <end position="2447"/>
    </location>
</feature>
<keyword evidence="7" id="KW-1185">Reference proteome</keyword>
<dbReference type="KEGG" id="phal:H9I45_03585"/>
<organism evidence="6 7">
    <name type="scientific">Polaribacter haliotis</name>
    <dbReference type="NCBI Taxonomy" id="1888915"/>
    <lineage>
        <taxon>Bacteria</taxon>
        <taxon>Pseudomonadati</taxon>
        <taxon>Bacteroidota</taxon>
        <taxon>Flavobacteriia</taxon>
        <taxon>Flavobacteriales</taxon>
        <taxon>Flavobacteriaceae</taxon>
    </lineage>
</organism>
<evidence type="ECO:0000259" key="5">
    <source>
        <dbReference type="Pfam" id="PF18962"/>
    </source>
</evidence>
<dbReference type="SMART" id="SM00365">
    <property type="entry name" value="LRR_SD22"/>
    <property type="match status" value="18"/>
</dbReference>
<dbReference type="OrthoDB" id="3179827at2"/>
<evidence type="ECO:0000256" key="4">
    <source>
        <dbReference type="SAM" id="SignalP"/>
    </source>
</evidence>
<evidence type="ECO:0000256" key="1">
    <source>
        <dbReference type="ARBA" id="ARBA00022614"/>
    </source>
</evidence>
<dbReference type="Gene3D" id="2.80.10.50">
    <property type="match status" value="3"/>
</dbReference>
<gene>
    <name evidence="6" type="ORF">H9I45_03585</name>
</gene>
<dbReference type="PROSITE" id="PS51450">
    <property type="entry name" value="LRR"/>
    <property type="match status" value="3"/>
</dbReference>
<dbReference type="SMART" id="SM00710">
    <property type="entry name" value="PbH1"/>
    <property type="match status" value="7"/>
</dbReference>